<evidence type="ECO:0000313" key="1">
    <source>
        <dbReference type="EMBL" id="QYC43796.1"/>
    </source>
</evidence>
<evidence type="ECO:0000313" key="2">
    <source>
        <dbReference type="Proteomes" id="UP000824681"/>
    </source>
</evidence>
<dbReference type="SUPFAM" id="SSF53649">
    <property type="entry name" value="Alkaline phosphatase-like"/>
    <property type="match status" value="1"/>
</dbReference>
<dbReference type="Gene3D" id="3.40.720.10">
    <property type="entry name" value="Alkaline Phosphatase, subunit A"/>
    <property type="match status" value="1"/>
</dbReference>
<reference evidence="1 2" key="1">
    <citation type="journal article" date="2021" name="ACS Chem. Biol.">
        <title>Genomic-Led Discovery of a Novel Glycopeptide Antibiotic by Nonomuraea coxensis DSM 45129.</title>
        <authorList>
            <person name="Yushchuk O."/>
            <person name="Vior N.M."/>
            <person name="Andreo-Vidal A."/>
            <person name="Berini F."/>
            <person name="Ruckert C."/>
            <person name="Busche T."/>
            <person name="Binda E."/>
            <person name="Kalinowski J."/>
            <person name="Truman A.W."/>
            <person name="Marinelli F."/>
        </authorList>
    </citation>
    <scope>NUCLEOTIDE SEQUENCE [LARGE SCALE GENOMIC DNA]</scope>
    <source>
        <strain evidence="1 2">DSM 45129</strain>
    </source>
</reference>
<dbReference type="Pfam" id="PF01663">
    <property type="entry name" value="Phosphodiest"/>
    <property type="match status" value="1"/>
</dbReference>
<keyword evidence="2" id="KW-1185">Reference proteome</keyword>
<name>A0ABX8U8M9_9ACTN</name>
<dbReference type="InterPro" id="IPR002591">
    <property type="entry name" value="Phosphodiest/P_Trfase"/>
</dbReference>
<protein>
    <submittedName>
        <fullName evidence="1">Type I phosphodiesterase / nucleotide pyrophosphatase</fullName>
    </submittedName>
</protein>
<dbReference type="EMBL" id="CP068985">
    <property type="protein sequence ID" value="QYC43796.1"/>
    <property type="molecule type" value="Genomic_DNA"/>
</dbReference>
<organism evidence="1 2">
    <name type="scientific">Nonomuraea coxensis DSM 45129</name>
    <dbReference type="NCBI Taxonomy" id="1122611"/>
    <lineage>
        <taxon>Bacteria</taxon>
        <taxon>Bacillati</taxon>
        <taxon>Actinomycetota</taxon>
        <taxon>Actinomycetes</taxon>
        <taxon>Streptosporangiales</taxon>
        <taxon>Streptosporangiaceae</taxon>
        <taxon>Nonomuraea</taxon>
    </lineage>
</organism>
<dbReference type="RefSeq" id="WP_033408462.1">
    <property type="nucleotide sequence ID" value="NZ_CP068985.1"/>
</dbReference>
<gene>
    <name evidence="1" type="ORF">Nocox_31075</name>
</gene>
<proteinExistence type="predicted"/>
<dbReference type="PANTHER" id="PTHR10151">
    <property type="entry name" value="ECTONUCLEOTIDE PYROPHOSPHATASE/PHOSPHODIESTERASE"/>
    <property type="match status" value="1"/>
</dbReference>
<accession>A0ABX8U8M9</accession>
<dbReference type="PANTHER" id="PTHR10151:SF120">
    <property type="entry name" value="BIS(5'-ADENOSYL)-TRIPHOSPHATASE"/>
    <property type="match status" value="1"/>
</dbReference>
<sequence>MLLPGYGGGSLADLPGALLAALGVPESARPENARLTLAPAESVCLFLVDGLGADLLRAHPEAAPFLSSLAGRTLTAGFPATTVTSLCSLGTGMTPGEHGMLGLTLAVPGTGHLFNCLRWTLPGGLTMDPEQWQPAKTVYQRAAEAGVLPSYVAPAEFEGTGLTRAVFRGVRYLAADTVDERIARVHEALREPHAHVTVYYGDLDSVGHMVGWGSDEWLRQLALVDDMAVRLAEGLPPGSALYITADHGMVNATEKVDAEQVPELMEGVALLGGEARARHVYAEPGAARHVLEAWAETFHGKAWVVSRQEAVDSGWFGPRVREEWLERIGDVVAVPHDGLAITAPSRHRIEALFTGYHGSMTAAEQNVPLLEVRP</sequence>
<dbReference type="Proteomes" id="UP000824681">
    <property type="component" value="Chromosome"/>
</dbReference>
<dbReference type="InterPro" id="IPR017850">
    <property type="entry name" value="Alkaline_phosphatase_core_sf"/>
</dbReference>